<name>A0A8J7UIR2_9HYPH</name>
<evidence type="ECO:0000313" key="1">
    <source>
        <dbReference type="EMBL" id="MBP0440509.1"/>
    </source>
</evidence>
<sequence length="266" mass="30777">MRGSIAVWHDTFPIDAAGYAPRAEVHINIWRNGQRKKHKHFDLFDIGFRFEELRALRSLSISLPFVAEPEQVNDLFEVMHDTSTLSAIFNQTLIPGSMVDGGKCFEASEPESKRVQFFVWRCSDDELQYSTIDGDGETGTIINISDKFFNRMRQNVGDHYFRIRIKVPIGVENGFVSAINPKDSAFLSTISTSEIIEFRLNERRNFSPAIRERLQAKDCTLIDISAVHYFLIRDMGVEMTQSHTSFRKMRRLEPIIWNRYLADSWS</sequence>
<organism evidence="1 2">
    <name type="scientific">Tianweitania sediminis</name>
    <dbReference type="NCBI Taxonomy" id="1502156"/>
    <lineage>
        <taxon>Bacteria</taxon>
        <taxon>Pseudomonadati</taxon>
        <taxon>Pseudomonadota</taxon>
        <taxon>Alphaproteobacteria</taxon>
        <taxon>Hyphomicrobiales</taxon>
        <taxon>Phyllobacteriaceae</taxon>
        <taxon>Tianweitania</taxon>
    </lineage>
</organism>
<keyword evidence="2" id="KW-1185">Reference proteome</keyword>
<dbReference type="RefSeq" id="WP_209336546.1">
    <property type="nucleotide sequence ID" value="NZ_JAGIYY010000008.1"/>
</dbReference>
<comment type="caution">
    <text evidence="1">The sequence shown here is derived from an EMBL/GenBank/DDBJ whole genome shotgun (WGS) entry which is preliminary data.</text>
</comment>
<evidence type="ECO:0000313" key="2">
    <source>
        <dbReference type="Proteomes" id="UP000666240"/>
    </source>
</evidence>
<reference evidence="1" key="1">
    <citation type="submission" date="2021-03" db="EMBL/GenBank/DDBJ databases">
        <title>Genome sequencing and assembly of Tianweitania sediminis.</title>
        <authorList>
            <person name="Chhetri G."/>
        </authorList>
    </citation>
    <scope>NUCLEOTIDE SEQUENCE</scope>
    <source>
        <strain evidence="1">Z8</strain>
    </source>
</reference>
<gene>
    <name evidence="1" type="ORF">J5Y06_17810</name>
</gene>
<proteinExistence type="predicted"/>
<dbReference type="EMBL" id="JAGIYY010000008">
    <property type="protein sequence ID" value="MBP0440509.1"/>
    <property type="molecule type" value="Genomic_DNA"/>
</dbReference>
<dbReference type="AlphaFoldDB" id="A0A8J7UIR2"/>
<accession>A0A8J7UIR2</accession>
<protein>
    <submittedName>
        <fullName evidence="1">Uncharacterized protein</fullName>
    </submittedName>
</protein>
<dbReference type="Proteomes" id="UP000666240">
    <property type="component" value="Unassembled WGS sequence"/>
</dbReference>